<evidence type="ECO:0000256" key="1">
    <source>
        <dbReference type="SAM" id="MobiDB-lite"/>
    </source>
</evidence>
<dbReference type="Proteomes" id="UP000276133">
    <property type="component" value="Unassembled WGS sequence"/>
</dbReference>
<accession>A0A3M7PVH6</accession>
<organism evidence="2 3">
    <name type="scientific">Brachionus plicatilis</name>
    <name type="common">Marine rotifer</name>
    <name type="synonym">Brachionus muelleri</name>
    <dbReference type="NCBI Taxonomy" id="10195"/>
    <lineage>
        <taxon>Eukaryota</taxon>
        <taxon>Metazoa</taxon>
        <taxon>Spiralia</taxon>
        <taxon>Gnathifera</taxon>
        <taxon>Rotifera</taxon>
        <taxon>Eurotatoria</taxon>
        <taxon>Monogononta</taxon>
        <taxon>Pseudotrocha</taxon>
        <taxon>Ploima</taxon>
        <taxon>Brachionidae</taxon>
        <taxon>Brachionus</taxon>
    </lineage>
</organism>
<sequence>MIKLIEDINNYLRNKSQERTNLSMTPTSSRKRISRSTTPSSSDVARSDNGANRKKCQMRNCNGNKAYETCNKCNRIIFHLFCPCLTEEKIISSSLIFSKT</sequence>
<name>A0A3M7PVH6_BRAPC</name>
<proteinExistence type="predicted"/>
<evidence type="ECO:0000313" key="2">
    <source>
        <dbReference type="EMBL" id="RNA03080.1"/>
    </source>
</evidence>
<reference evidence="2 3" key="1">
    <citation type="journal article" date="2018" name="Sci. Rep.">
        <title>Genomic signatures of local adaptation to the degree of environmental predictability in rotifers.</title>
        <authorList>
            <person name="Franch-Gras L."/>
            <person name="Hahn C."/>
            <person name="Garcia-Roger E.M."/>
            <person name="Carmona M.J."/>
            <person name="Serra M."/>
            <person name="Gomez A."/>
        </authorList>
    </citation>
    <scope>NUCLEOTIDE SEQUENCE [LARGE SCALE GENOMIC DNA]</scope>
    <source>
        <strain evidence="2">HYR1</strain>
    </source>
</reference>
<dbReference type="AlphaFoldDB" id="A0A3M7PVH6"/>
<feature type="region of interest" description="Disordered" evidence="1">
    <location>
        <begin position="16"/>
        <end position="54"/>
    </location>
</feature>
<gene>
    <name evidence="2" type="ORF">BpHYR1_030301</name>
</gene>
<dbReference type="EMBL" id="REGN01008644">
    <property type="protein sequence ID" value="RNA03080.1"/>
    <property type="molecule type" value="Genomic_DNA"/>
</dbReference>
<keyword evidence="3" id="KW-1185">Reference proteome</keyword>
<evidence type="ECO:0000313" key="3">
    <source>
        <dbReference type="Proteomes" id="UP000276133"/>
    </source>
</evidence>
<comment type="caution">
    <text evidence="2">The sequence shown here is derived from an EMBL/GenBank/DDBJ whole genome shotgun (WGS) entry which is preliminary data.</text>
</comment>
<protein>
    <submittedName>
        <fullName evidence="2">Uncharacterized protein</fullName>
    </submittedName>
</protein>